<keyword evidence="3 4" id="KW-0418">Kinase</keyword>
<name>A0ABY2FI51_9ACTN</name>
<dbReference type="SUPFAM" id="SSF52540">
    <property type="entry name" value="P-loop containing nucleoside triphosphate hydrolases"/>
    <property type="match status" value="1"/>
</dbReference>
<dbReference type="RefSeq" id="WP_134005114.1">
    <property type="nucleotide sequence ID" value="NZ_SODU01000001.1"/>
</dbReference>
<dbReference type="InterPro" id="IPR022486">
    <property type="entry name" value="PPK2_PA0141"/>
</dbReference>
<dbReference type="InterPro" id="IPR022488">
    <property type="entry name" value="PPK2-related"/>
</dbReference>
<dbReference type="PANTHER" id="PTHR34383">
    <property type="entry name" value="POLYPHOSPHATE:AMP PHOSPHOTRANSFERASE-RELATED"/>
    <property type="match status" value="1"/>
</dbReference>
<keyword evidence="2 4" id="KW-0808">Transferase</keyword>
<dbReference type="Proteomes" id="UP000295060">
    <property type="component" value="Unassembled WGS sequence"/>
</dbReference>
<dbReference type="Pfam" id="PF03976">
    <property type="entry name" value="PPK2"/>
    <property type="match status" value="1"/>
</dbReference>
<evidence type="ECO:0000256" key="5">
    <source>
        <dbReference type="SAM" id="MobiDB-lite"/>
    </source>
</evidence>
<evidence type="ECO:0000256" key="1">
    <source>
        <dbReference type="ARBA" id="ARBA00009924"/>
    </source>
</evidence>
<dbReference type="PIRSF" id="PIRSF028756">
    <property type="entry name" value="PPK2_prd"/>
    <property type="match status" value="1"/>
</dbReference>
<comment type="subunit">
    <text evidence="4">Homotetramer.</text>
</comment>
<evidence type="ECO:0000256" key="2">
    <source>
        <dbReference type="ARBA" id="ARBA00022679"/>
    </source>
</evidence>
<sequence>MGATKRLPKKRYERELLRLQAELVKLQEWVRVEKARVVVIFEGRDAAGKGSTIKRVTEYLNPRVARIAALPAPTERQRTQWYFQRYVEHLPAAGEIVLFDRSWYNRAGVERVMGFCTNQEYARFLHQCPIFERLLVEDGVLLRKYWFSVSDSEQEHRFRSRVEDPMRRWKLSPMDLESITRWEDYSRAKDEMFVHTDIPEAPWYVVESEDKRSARINMIAHLLSTVPYHEVQRPPLELPPRPPSKGYERPPRDMQTQVPDHAAQLRN</sequence>
<evidence type="ECO:0000256" key="4">
    <source>
        <dbReference type="RuleBase" id="RU369062"/>
    </source>
</evidence>
<dbReference type="InterPro" id="IPR016898">
    <property type="entry name" value="Polyphosphate_phosphotransfera"/>
</dbReference>
<accession>A0ABY2FI51</accession>
<comment type="similarity">
    <text evidence="1 4">Belongs to the polyphosphate kinase 2 (PPK2) family. Class I subfamily.</text>
</comment>
<evidence type="ECO:0000313" key="7">
    <source>
        <dbReference type="EMBL" id="TDW92792.1"/>
    </source>
</evidence>
<dbReference type="PANTHER" id="PTHR34383:SF1">
    <property type="entry name" value="ADP-POLYPHOSPHATE PHOSPHOTRANSFERASE"/>
    <property type="match status" value="1"/>
</dbReference>
<dbReference type="NCBIfam" id="TIGR03707">
    <property type="entry name" value="PPK2_P_aer"/>
    <property type="match status" value="1"/>
</dbReference>
<reference evidence="7 8" key="1">
    <citation type="submission" date="2019-03" db="EMBL/GenBank/DDBJ databases">
        <title>Genomic Encyclopedia of Type Strains, Phase III (KMG-III): the genomes of soil and plant-associated and newly described type strains.</title>
        <authorList>
            <person name="Whitman W."/>
        </authorList>
    </citation>
    <scope>NUCLEOTIDE SEQUENCE [LARGE SCALE GENOMIC DNA]</scope>
    <source>
        <strain evidence="7 8">VKMAc-2574</strain>
    </source>
</reference>
<organism evidence="7 8">
    <name type="scientific">Kribbella pratensis</name>
    <dbReference type="NCBI Taxonomy" id="2512112"/>
    <lineage>
        <taxon>Bacteria</taxon>
        <taxon>Bacillati</taxon>
        <taxon>Actinomycetota</taxon>
        <taxon>Actinomycetes</taxon>
        <taxon>Propionibacteriales</taxon>
        <taxon>Kribbellaceae</taxon>
        <taxon>Kribbella</taxon>
    </lineage>
</organism>
<dbReference type="EC" id="2.7.4.-" evidence="4"/>
<feature type="region of interest" description="Disordered" evidence="5">
    <location>
        <begin position="231"/>
        <end position="267"/>
    </location>
</feature>
<dbReference type="EMBL" id="SODU01000001">
    <property type="protein sequence ID" value="TDW92792.1"/>
    <property type="molecule type" value="Genomic_DNA"/>
</dbReference>
<keyword evidence="8" id="KW-1185">Reference proteome</keyword>
<comment type="caution">
    <text evidence="7">The sequence shown here is derived from an EMBL/GenBank/DDBJ whole genome shotgun (WGS) entry which is preliminary data.</text>
</comment>
<dbReference type="Gene3D" id="3.40.50.300">
    <property type="entry name" value="P-loop containing nucleotide triphosphate hydrolases"/>
    <property type="match status" value="1"/>
</dbReference>
<feature type="domain" description="Polyphosphate kinase-2-related" evidence="6">
    <location>
        <begin position="8"/>
        <end position="233"/>
    </location>
</feature>
<dbReference type="InterPro" id="IPR027417">
    <property type="entry name" value="P-loop_NTPase"/>
</dbReference>
<protein>
    <recommendedName>
        <fullName evidence="4">ADP/GDP-polyphosphate phosphotransferase</fullName>
        <ecNumber evidence="4">2.7.4.-</ecNumber>
    </recommendedName>
    <alternativeName>
        <fullName evidence="4">Polyphosphate kinase PPK2</fullName>
    </alternativeName>
</protein>
<evidence type="ECO:0000259" key="6">
    <source>
        <dbReference type="Pfam" id="PF03976"/>
    </source>
</evidence>
<comment type="function">
    <text evidence="4">Uses inorganic polyphosphate (polyP) as a donor to convert GDP to GTP or ADP to ATP.</text>
</comment>
<gene>
    <name evidence="7" type="ORF">EV137_0052</name>
</gene>
<proteinExistence type="inferred from homology"/>
<dbReference type="GO" id="GO:0016301">
    <property type="term" value="F:kinase activity"/>
    <property type="evidence" value="ECO:0007669"/>
    <property type="project" value="UniProtKB-KW"/>
</dbReference>
<evidence type="ECO:0000313" key="8">
    <source>
        <dbReference type="Proteomes" id="UP000295060"/>
    </source>
</evidence>
<evidence type="ECO:0000256" key="3">
    <source>
        <dbReference type="ARBA" id="ARBA00022777"/>
    </source>
</evidence>